<dbReference type="AlphaFoldDB" id="A0A9E5A4B4"/>
<dbReference type="Proteomes" id="UP001068021">
    <property type="component" value="Unassembled WGS sequence"/>
</dbReference>
<evidence type="ECO:0000313" key="1">
    <source>
        <dbReference type="EMBL" id="MCZ3365779.1"/>
    </source>
</evidence>
<sequence>MEIRVKVGDEKASTIRNLLNNGLRGKYALQSVTEDKGKGEFIFQYKKMK</sequence>
<proteinExistence type="predicted"/>
<protein>
    <submittedName>
        <fullName evidence="2">Uncharacterized protein</fullName>
    </submittedName>
</protein>
<comment type="caution">
    <text evidence="2">The sequence shown here is derived from an EMBL/GenBank/DDBJ whole genome shotgun (WGS) entry which is preliminary data.</text>
</comment>
<organism evidence="2">
    <name type="scientific">Methanobacterium veterum</name>
    <dbReference type="NCBI Taxonomy" id="408577"/>
    <lineage>
        <taxon>Archaea</taxon>
        <taxon>Methanobacteriati</taxon>
        <taxon>Methanobacteriota</taxon>
        <taxon>Methanomada group</taxon>
        <taxon>Methanobacteria</taxon>
        <taxon>Methanobacteriales</taxon>
        <taxon>Methanobacteriaceae</taxon>
        <taxon>Methanobacterium</taxon>
    </lineage>
</organism>
<evidence type="ECO:0000313" key="3">
    <source>
        <dbReference type="Proteomes" id="UP001068021"/>
    </source>
</evidence>
<reference evidence="2" key="1">
    <citation type="submission" date="2022-12" db="EMBL/GenBank/DDBJ databases">
        <title>Reclassification of two methanogenic archaea species isolated from the Kolyma lowland permafrost.</title>
        <authorList>
            <person name="Trubitsyn V.E."/>
            <person name="Rivkina E.M."/>
            <person name="Shcherbakova V.A."/>
        </authorList>
    </citation>
    <scope>NUCLEOTIDE SEQUENCE</scope>
    <source>
        <strain evidence="1">M2</strain>
        <strain evidence="2">MK4</strain>
    </source>
</reference>
<accession>A0A9E5A4B4</accession>
<gene>
    <name evidence="2" type="ORF">O3H35_01180</name>
    <name evidence="1" type="ORF">O3H54_07765</name>
</gene>
<keyword evidence="3" id="KW-1185">Reference proteome</keyword>
<dbReference type="Proteomes" id="UP001074446">
    <property type="component" value="Unassembled WGS sequence"/>
</dbReference>
<dbReference type="RefSeq" id="WP_157197611.1">
    <property type="nucleotide sequence ID" value="NZ_JAPVER010000020.1"/>
</dbReference>
<name>A0A9E5A4B4_9EURY</name>
<dbReference type="EMBL" id="JAPVES010000024">
    <property type="protein sequence ID" value="MCZ3371243.1"/>
    <property type="molecule type" value="Genomic_DNA"/>
</dbReference>
<evidence type="ECO:0000313" key="2">
    <source>
        <dbReference type="EMBL" id="MCZ3371243.1"/>
    </source>
</evidence>
<dbReference type="EMBL" id="JAPVER010000020">
    <property type="protein sequence ID" value="MCZ3365779.1"/>
    <property type="molecule type" value="Genomic_DNA"/>
</dbReference>